<evidence type="ECO:0000259" key="3">
    <source>
        <dbReference type="Pfam" id="PF00685"/>
    </source>
</evidence>
<dbReference type="Pfam" id="PF00685">
    <property type="entry name" value="Sulfotransfer_1"/>
    <property type="match status" value="1"/>
</dbReference>
<dbReference type="GO" id="GO:0008146">
    <property type="term" value="F:sulfotransferase activity"/>
    <property type="evidence" value="ECO:0007669"/>
    <property type="project" value="InterPro"/>
</dbReference>
<dbReference type="AlphaFoldDB" id="A0A9Q1BS19"/>
<dbReference type="Gene3D" id="3.40.50.300">
    <property type="entry name" value="P-loop containing nucleotide triphosphate hydrolases"/>
    <property type="match status" value="1"/>
</dbReference>
<keyword evidence="5" id="KW-1185">Reference proteome</keyword>
<name>A0A9Q1BS19_HOLLE</name>
<sequence length="305" mass="34969">MTSSFNVPVAFRRYKGPTPFPPNVTEAALDAVEIFEYRDGDVILSSFPKSGTHWVNEVIQLILHDGDPTKLHHRHRRLGLELTDVGDLSDVNKMKPSVVLVQDDPSPRVLKTHLLPSYLSKETWTRRIPIVYMMRNPRDVFVSFHNFLSKLKTFNGKPMLKENNFDKFLEDFIAGEVGFGSWCDHATEFEKAAAKGENILFVTYEDMKKDMATVVKSIANHLGHEINDEILAKIVENTTVDAMRRNYQEAAKAQDELNADLSIYVKTGVGDTKKKEIPEDKWKTLNEVFKEKVKDTVYAKRYFQD</sequence>
<evidence type="ECO:0000313" key="4">
    <source>
        <dbReference type="EMBL" id="KAJ8031629.1"/>
    </source>
</evidence>
<dbReference type="PANTHER" id="PTHR11783">
    <property type="entry name" value="SULFOTRANSFERASE SULT"/>
    <property type="match status" value="1"/>
</dbReference>
<dbReference type="EMBL" id="JAIZAY010000012">
    <property type="protein sequence ID" value="KAJ8031629.1"/>
    <property type="molecule type" value="Genomic_DNA"/>
</dbReference>
<protein>
    <submittedName>
        <fullName evidence="4">Sulfotransferase family cytosolic 1B member 1</fullName>
    </submittedName>
</protein>
<evidence type="ECO:0000256" key="2">
    <source>
        <dbReference type="ARBA" id="ARBA00022679"/>
    </source>
</evidence>
<dbReference type="OrthoDB" id="205623at2759"/>
<dbReference type="Proteomes" id="UP001152320">
    <property type="component" value="Chromosome 12"/>
</dbReference>
<dbReference type="InterPro" id="IPR027417">
    <property type="entry name" value="P-loop_NTPase"/>
</dbReference>
<organism evidence="4 5">
    <name type="scientific">Holothuria leucospilota</name>
    <name type="common">Black long sea cucumber</name>
    <name type="synonym">Mertensiothuria leucospilota</name>
    <dbReference type="NCBI Taxonomy" id="206669"/>
    <lineage>
        <taxon>Eukaryota</taxon>
        <taxon>Metazoa</taxon>
        <taxon>Echinodermata</taxon>
        <taxon>Eleutherozoa</taxon>
        <taxon>Echinozoa</taxon>
        <taxon>Holothuroidea</taxon>
        <taxon>Aspidochirotacea</taxon>
        <taxon>Aspidochirotida</taxon>
        <taxon>Holothuriidae</taxon>
        <taxon>Holothuria</taxon>
    </lineage>
</organism>
<dbReference type="InterPro" id="IPR000863">
    <property type="entry name" value="Sulfotransferase_dom"/>
</dbReference>
<dbReference type="SUPFAM" id="SSF52540">
    <property type="entry name" value="P-loop containing nucleoside triphosphate hydrolases"/>
    <property type="match status" value="1"/>
</dbReference>
<accession>A0A9Q1BS19</accession>
<comment type="similarity">
    <text evidence="1">Belongs to the sulfotransferase 1 family.</text>
</comment>
<reference evidence="4" key="1">
    <citation type="submission" date="2021-10" db="EMBL/GenBank/DDBJ databases">
        <title>Tropical sea cucumber genome reveals ecological adaptation and Cuvierian tubules defense mechanism.</title>
        <authorList>
            <person name="Chen T."/>
        </authorList>
    </citation>
    <scope>NUCLEOTIDE SEQUENCE</scope>
    <source>
        <strain evidence="4">Nanhai2018</strain>
        <tissue evidence="4">Muscle</tissue>
    </source>
</reference>
<comment type="caution">
    <text evidence="4">The sequence shown here is derived from an EMBL/GenBank/DDBJ whole genome shotgun (WGS) entry which is preliminary data.</text>
</comment>
<proteinExistence type="inferred from homology"/>
<evidence type="ECO:0000313" key="5">
    <source>
        <dbReference type="Proteomes" id="UP001152320"/>
    </source>
</evidence>
<evidence type="ECO:0000256" key="1">
    <source>
        <dbReference type="ARBA" id="ARBA00005771"/>
    </source>
</evidence>
<feature type="domain" description="Sulfotransferase" evidence="3">
    <location>
        <begin position="39"/>
        <end position="296"/>
    </location>
</feature>
<gene>
    <name evidence="4" type="ORF">HOLleu_24879</name>
</gene>
<keyword evidence="2" id="KW-0808">Transferase</keyword>